<comment type="caution">
    <text evidence="2">The sequence shown here is derived from an EMBL/GenBank/DDBJ whole genome shotgun (WGS) entry which is preliminary data.</text>
</comment>
<keyword evidence="3" id="KW-1185">Reference proteome</keyword>
<dbReference type="EMBL" id="AAQH01000022">
    <property type="protein sequence ID" value="EAT11189.1"/>
    <property type="molecule type" value="Genomic_DNA"/>
</dbReference>
<dbReference type="STRING" id="207949.RED65_07889"/>
<dbReference type="Proteomes" id="UP000004263">
    <property type="component" value="Unassembled WGS sequence"/>
</dbReference>
<feature type="coiled-coil region" evidence="1">
    <location>
        <begin position="28"/>
        <end position="69"/>
    </location>
</feature>
<evidence type="ECO:0000313" key="2">
    <source>
        <dbReference type="EMBL" id="EAT11189.1"/>
    </source>
</evidence>
<gene>
    <name evidence="2" type="ORF">RED65_07889</name>
</gene>
<sequence length="75" mass="8618">MMWIAVGTFVVGLVFAYFFFALPAKRQAESHTEDLKAAKNLLDEAQQEREALKQKVADLEYQLKEAQKDLEATKR</sequence>
<evidence type="ECO:0000256" key="1">
    <source>
        <dbReference type="SAM" id="Coils"/>
    </source>
</evidence>
<name>Q1MYV2_9GAMM</name>
<accession>Q1MYV2</accession>
<proteinExistence type="predicted"/>
<reference evidence="2 3" key="1">
    <citation type="submission" date="2006-03" db="EMBL/GenBank/DDBJ databases">
        <authorList>
            <person name="Pinhassi J."/>
            <person name="Pedros-Alio C."/>
            <person name="Ferriera S."/>
            <person name="Johnson J."/>
            <person name="Kravitz S."/>
            <person name="Halpern A."/>
            <person name="Remington K."/>
            <person name="Beeson K."/>
            <person name="Tran B."/>
            <person name="Rogers Y.-H."/>
            <person name="Friedman R."/>
            <person name="Venter J.C."/>
        </authorList>
    </citation>
    <scope>NUCLEOTIDE SEQUENCE [LARGE SCALE GENOMIC DNA]</scope>
    <source>
        <strain evidence="2 3">RED65</strain>
    </source>
</reference>
<dbReference type="HOGENOM" id="CLU_2663670_0_0_6"/>
<evidence type="ECO:0000313" key="3">
    <source>
        <dbReference type="Proteomes" id="UP000004263"/>
    </source>
</evidence>
<keyword evidence="1" id="KW-0175">Coiled coil</keyword>
<dbReference type="RefSeq" id="WP_007018930.1">
    <property type="nucleotide sequence ID" value="NZ_CH724119.1"/>
</dbReference>
<protein>
    <submittedName>
        <fullName evidence="2">Uncharacterized protein</fullName>
    </submittedName>
</protein>
<dbReference type="AlphaFoldDB" id="Q1MYV2"/>
<organism evidence="2 3">
    <name type="scientific">Bermanella marisrubri</name>
    <dbReference type="NCBI Taxonomy" id="207949"/>
    <lineage>
        <taxon>Bacteria</taxon>
        <taxon>Pseudomonadati</taxon>
        <taxon>Pseudomonadota</taxon>
        <taxon>Gammaproteobacteria</taxon>
        <taxon>Oceanospirillales</taxon>
        <taxon>Oceanospirillaceae</taxon>
        <taxon>Bermanella</taxon>
    </lineage>
</organism>